<gene>
    <name evidence="1" type="ORF">ATHL_03616</name>
    <name evidence="2" type="ORF">ATHL_03659</name>
</gene>
<evidence type="ECO:0000313" key="2">
    <source>
        <dbReference type="EMBL" id="GAP08751.1"/>
    </source>
</evidence>
<dbReference type="Gene3D" id="2.60.120.430">
    <property type="entry name" value="Galactose-binding lectin"/>
    <property type="match status" value="1"/>
</dbReference>
<dbReference type="AlphaFoldDB" id="A0A7U9KNZ9"/>
<sequence>MSFPVSHRWRLVCGLLLFALASMGCRLGLPLVRALAHRTEVPPVQLEVEVFADRPWTDTGVSVRPGDHLSIEYESGLWSPWPQGAYDALGFGGDPRCDCNVLAGASHAALIGRIDRGRPFLVGNDFAQPVGQAGRLYLGINDTRLEDNAGSLTVRIRITR</sequence>
<dbReference type="RefSeq" id="WP_062196506.1">
    <property type="nucleotide sequence ID" value="NZ_DF967968.1"/>
</dbReference>
<dbReference type="EMBL" id="DF967968">
    <property type="protein sequence ID" value="GAP08708.1"/>
    <property type="molecule type" value="Genomic_DNA"/>
</dbReference>
<accession>A0A7U9KNZ9</accession>
<keyword evidence="3" id="KW-1185">Reference proteome</keyword>
<organism evidence="1 3">
    <name type="scientific">Anaerolinea thermolimosa</name>
    <dbReference type="NCBI Taxonomy" id="229919"/>
    <lineage>
        <taxon>Bacteria</taxon>
        <taxon>Bacillati</taxon>
        <taxon>Chloroflexota</taxon>
        <taxon>Anaerolineae</taxon>
        <taxon>Anaerolineales</taxon>
        <taxon>Anaerolineaceae</taxon>
        <taxon>Anaerolinea</taxon>
    </lineage>
</organism>
<protein>
    <submittedName>
        <fullName evidence="1">Uncharacterized protein</fullName>
    </submittedName>
</protein>
<name>A0A7U9KNZ9_9CHLR</name>
<evidence type="ECO:0000313" key="3">
    <source>
        <dbReference type="Proteomes" id="UP000253922"/>
    </source>
</evidence>
<dbReference type="EMBL" id="DF967968">
    <property type="protein sequence ID" value="GAP08751.1"/>
    <property type="molecule type" value="Genomic_DNA"/>
</dbReference>
<evidence type="ECO:0000313" key="1">
    <source>
        <dbReference type="EMBL" id="GAP08708.1"/>
    </source>
</evidence>
<reference evidence="3" key="2">
    <citation type="submission" date="2015-07" db="EMBL/GenBank/DDBJ databases">
        <title>Draft Genome Sequences of Anaerolinea thermolimosa IMO-1, Bellilinea caldifistulae GOMI-1, Leptolinea tardivitalis YMTK-2, Levilinea saccharolytica KIBI-1,Longilinea arvoryzae KOME-1, Previously Described as Members of the Anaerolineaceae (Chloroflexi).</title>
        <authorList>
            <person name="Sekiguchi Y."/>
            <person name="Ohashi A."/>
            <person name="Matsuura N."/>
            <person name="Tourlousse M.D."/>
        </authorList>
    </citation>
    <scope>NUCLEOTIDE SEQUENCE [LARGE SCALE GENOMIC DNA]</scope>
    <source>
        <strain evidence="3">IMO-1</strain>
    </source>
</reference>
<reference evidence="1" key="1">
    <citation type="journal article" date="2015" name="Genome Announc.">
        <title>Draft Genome Sequences of Anaerolinea thermolimosa IMO-1, Bellilinea caldifistulae GOMI-1, Leptolinea tardivitalis YMTK-2, Levilinea saccharolytica KIBI-1, Longilinea arvoryzae KOME-1, Previously Described as Members of the Class Anaerolineae (Chloroflexi).</title>
        <authorList>
            <person name="Matsuura N."/>
            <person name="Tourlousse M.D."/>
            <person name="Ohashi A."/>
            <person name="Hugenholtz P."/>
            <person name="Sekiguchi Y."/>
        </authorList>
    </citation>
    <scope>NUCLEOTIDE SEQUENCE</scope>
    <source>
        <strain evidence="1">IMO-1</strain>
    </source>
</reference>
<proteinExistence type="predicted"/>
<dbReference type="Proteomes" id="UP000253922">
    <property type="component" value="Unassembled WGS sequence"/>
</dbReference>
<dbReference type="OrthoDB" id="118689at2"/>